<sequence>MRIDYNKTASKLTQSGLNYKTAVIHHKAVVREVPGSQGLTSEYRSYVRKNGYNMTDSMILFRT</sequence>
<comment type="caution">
    <text evidence="1">The sequence shown here is derived from an EMBL/GenBank/DDBJ whole genome shotgun (WGS) entry which is preliminary data.</text>
</comment>
<dbReference type="RefSeq" id="WP_206932900.1">
    <property type="nucleotide sequence ID" value="NZ_JAEKJY010000001.1"/>
</dbReference>
<proteinExistence type="predicted"/>
<evidence type="ECO:0000313" key="1">
    <source>
        <dbReference type="EMBL" id="MBN8234809.1"/>
    </source>
</evidence>
<gene>
    <name evidence="1" type="ORF">JF544_06090</name>
</gene>
<evidence type="ECO:0000313" key="2">
    <source>
        <dbReference type="Proteomes" id="UP000663970"/>
    </source>
</evidence>
<dbReference type="EMBL" id="JAEKJY010000001">
    <property type="protein sequence ID" value="MBN8234809.1"/>
    <property type="molecule type" value="Genomic_DNA"/>
</dbReference>
<dbReference type="Proteomes" id="UP000663970">
    <property type="component" value="Unassembled WGS sequence"/>
</dbReference>
<reference evidence="1 2" key="1">
    <citation type="submission" date="2020-12" db="EMBL/GenBank/DDBJ databases">
        <title>Oil enriched cultivation method for isolating marine PHA-producing bacteria.</title>
        <authorList>
            <person name="Zheng W."/>
            <person name="Yu S."/>
            <person name="Huang Y."/>
        </authorList>
    </citation>
    <scope>NUCLEOTIDE SEQUENCE [LARGE SCALE GENOMIC DNA]</scope>
    <source>
        <strain evidence="1 2">SY-2-6</strain>
    </source>
</reference>
<accession>A0ABS3DTZ9</accession>
<keyword evidence="2" id="KW-1185">Reference proteome</keyword>
<organism evidence="1 2">
    <name type="scientific">Halobacillus kuroshimensis</name>
    <dbReference type="NCBI Taxonomy" id="302481"/>
    <lineage>
        <taxon>Bacteria</taxon>
        <taxon>Bacillati</taxon>
        <taxon>Bacillota</taxon>
        <taxon>Bacilli</taxon>
        <taxon>Bacillales</taxon>
        <taxon>Bacillaceae</taxon>
        <taxon>Halobacillus</taxon>
    </lineage>
</organism>
<name>A0ABS3DTZ9_9BACI</name>
<protein>
    <submittedName>
        <fullName evidence="1">Uncharacterized protein</fullName>
    </submittedName>
</protein>